<organism evidence="1 2">
    <name type="scientific">Methylomonas methanica (strain DSM 25384 / MC09)</name>
    <dbReference type="NCBI Taxonomy" id="857087"/>
    <lineage>
        <taxon>Bacteria</taxon>
        <taxon>Pseudomonadati</taxon>
        <taxon>Pseudomonadota</taxon>
        <taxon>Gammaproteobacteria</taxon>
        <taxon>Methylococcales</taxon>
        <taxon>Methylococcaceae</taxon>
        <taxon>Methylomonas</taxon>
    </lineage>
</organism>
<keyword evidence="2" id="KW-1185">Reference proteome</keyword>
<dbReference type="Pfam" id="PF09493">
    <property type="entry name" value="DUF2389"/>
    <property type="match status" value="1"/>
</dbReference>
<evidence type="ECO:0000313" key="1">
    <source>
        <dbReference type="EMBL" id="AEG01678.1"/>
    </source>
</evidence>
<reference key="2">
    <citation type="submission" date="2011-05" db="EMBL/GenBank/DDBJ databases">
        <title>Complete genome sequence of the aerobic marine methanotroph Methylomonas methanica MC09.</title>
        <authorList>
            <person name="Boden R."/>
            <person name="Cunliffe M."/>
            <person name="Scanlan J."/>
            <person name="Moussard H."/>
            <person name="Kits K.D."/>
            <person name="Klotz M."/>
            <person name="Jetten M."/>
            <person name="Vuilleumier S."/>
            <person name="Han J."/>
            <person name="Peters L."/>
            <person name="Mikhailova N."/>
            <person name="Teshima H."/>
            <person name="Tapia R."/>
            <person name="Kyrpides N."/>
            <person name="Ivanova N."/>
            <person name="Pagani I."/>
            <person name="Cheng J.-F."/>
            <person name="Goodwin L."/>
            <person name="Han C."/>
            <person name="Hauser L."/>
            <person name="Land M."/>
            <person name="Lapidus A."/>
            <person name="Lucas S."/>
            <person name="Pitluck S."/>
            <person name="Woyke T."/>
            <person name="Stein L.Y."/>
            <person name="Murrell C."/>
        </authorList>
    </citation>
    <scope>NUCLEOTIDE SEQUENCE</scope>
    <source>
        <strain>MC09</strain>
    </source>
</reference>
<sequence>MSTKINPKKLLLSKWTAVAPRNKEKHFIVTKLLLPENPPTPLEFIELEAVYSKRVHVLPWRALNDTAAWRPGWH</sequence>
<proteinExistence type="predicted"/>
<dbReference type="HOGENOM" id="CLU_184191_0_0_6"/>
<gene>
    <name evidence="1" type="ordered locus">Metme_3307</name>
</gene>
<accession>G0A5H2</accession>
<dbReference type="InterPro" id="IPR012663">
    <property type="entry name" value="CHP02450_Tryp"/>
</dbReference>
<name>G0A5H2_METMM</name>
<dbReference type="KEGG" id="mmt:Metme_3307"/>
<reference evidence="1 2" key="1">
    <citation type="journal article" date="2011" name="J. Bacteriol.">
        <title>Complete Genome Sequence of the Aerobic Marine Methanotroph Methylomonas methanica MC09.</title>
        <authorList>
            <person name="Boden R."/>
            <person name="Cunliffe M."/>
            <person name="Scanlan J."/>
            <person name="Moussard H."/>
            <person name="Kits K.D."/>
            <person name="Klotz M.G."/>
            <person name="Jetten M.S."/>
            <person name="Vuilleumier S."/>
            <person name="Han J."/>
            <person name="Peters L."/>
            <person name="Mikhailova N."/>
            <person name="Teshima H."/>
            <person name="Tapia R."/>
            <person name="Kyrpides N."/>
            <person name="Ivanova N."/>
            <person name="Pagani I."/>
            <person name="Cheng J.F."/>
            <person name="Goodwin L."/>
            <person name="Han C."/>
            <person name="Hauser L."/>
            <person name="Land M.L."/>
            <person name="Lapidus A."/>
            <person name="Lucas S."/>
            <person name="Pitluck S."/>
            <person name="Woyke T."/>
            <person name="Stein L."/>
            <person name="Murrell J.C."/>
        </authorList>
    </citation>
    <scope>NUCLEOTIDE SEQUENCE [LARGE SCALE GENOMIC DNA]</scope>
    <source>
        <strain evidence="1 2">MC09</strain>
    </source>
</reference>
<evidence type="ECO:0000313" key="2">
    <source>
        <dbReference type="Proteomes" id="UP000008888"/>
    </source>
</evidence>
<dbReference type="RefSeq" id="WP_013819905.1">
    <property type="nucleotide sequence ID" value="NC_015572.1"/>
</dbReference>
<evidence type="ECO:0008006" key="3">
    <source>
        <dbReference type="Google" id="ProtNLM"/>
    </source>
</evidence>
<dbReference type="STRING" id="857087.Metme_3307"/>
<reference evidence="2" key="3">
    <citation type="submission" date="2011-05" db="EMBL/GenBank/DDBJ databases">
        <title>Complete sequence of Methylomonas methanica MC09.</title>
        <authorList>
            <consortium name="US DOE Joint Genome Institute"/>
            <person name="Lucas S."/>
            <person name="Han J."/>
            <person name="Lapidus A."/>
            <person name="Cheng J.-F."/>
            <person name="Goodwin L."/>
            <person name="Pitluck S."/>
            <person name="Peters L."/>
            <person name="Mikhailova N."/>
            <person name="Teshima H."/>
            <person name="Han C."/>
            <person name="Tapia R."/>
            <person name="Land M."/>
            <person name="Hauser L."/>
            <person name="Kyrpides N."/>
            <person name="Ivanova N."/>
            <person name="Pagani I."/>
            <person name="Stein L."/>
            <person name="Woyke T."/>
        </authorList>
    </citation>
    <scope>NUCLEOTIDE SEQUENCE [LARGE SCALE GENOMIC DNA]</scope>
    <source>
        <strain evidence="2">MC09</strain>
    </source>
</reference>
<protein>
    <recommendedName>
        <fullName evidence="3">TIGR02450 family Trp-rich protein</fullName>
    </recommendedName>
</protein>
<dbReference type="OrthoDB" id="5592973at2"/>
<dbReference type="eggNOG" id="ENOG5032YFH">
    <property type="taxonomic scope" value="Bacteria"/>
</dbReference>
<dbReference type="AlphaFoldDB" id="G0A5H2"/>
<dbReference type="Proteomes" id="UP000008888">
    <property type="component" value="Chromosome"/>
</dbReference>
<dbReference type="EMBL" id="CP002738">
    <property type="protein sequence ID" value="AEG01678.1"/>
    <property type="molecule type" value="Genomic_DNA"/>
</dbReference>
<dbReference type="NCBIfam" id="TIGR02450">
    <property type="entry name" value="TIGR02450 family Trp-rich protein"/>
    <property type="match status" value="1"/>
</dbReference>